<name>A0AB35IKA9_9FIRM</name>
<keyword evidence="2" id="KW-0812">Transmembrane</keyword>
<dbReference type="AlphaFoldDB" id="A0AB35IKA9"/>
<organism evidence="3 4">
    <name type="scientific">Thomasclavelia ramosa</name>
    <dbReference type="NCBI Taxonomy" id="1547"/>
    <lineage>
        <taxon>Bacteria</taxon>
        <taxon>Bacillati</taxon>
        <taxon>Bacillota</taxon>
        <taxon>Erysipelotrichia</taxon>
        <taxon>Erysipelotrichales</taxon>
        <taxon>Coprobacillaceae</taxon>
        <taxon>Thomasclavelia</taxon>
    </lineage>
</organism>
<evidence type="ECO:0000256" key="2">
    <source>
        <dbReference type="SAM" id="Phobius"/>
    </source>
</evidence>
<gene>
    <name evidence="3" type="ORF">PM738_13595</name>
</gene>
<sequence>MAKHKKKIIIHKHLSIIYFIIGIFFISNLVSIHLTTINNQKEYEKLNKTYQKVQVENEKTIEEYNNLKNEDYLVRYARENYIFMKDGETVKKIYDYSEE</sequence>
<dbReference type="Proteomes" id="UP001211987">
    <property type="component" value="Unassembled WGS sequence"/>
</dbReference>
<dbReference type="Pfam" id="PF04977">
    <property type="entry name" value="DivIC"/>
    <property type="match status" value="1"/>
</dbReference>
<reference evidence="3" key="1">
    <citation type="submission" date="2023-01" db="EMBL/GenBank/DDBJ databases">
        <title>Human gut microbiome strain richness.</title>
        <authorList>
            <person name="Chen-Liaw A."/>
        </authorList>
    </citation>
    <scope>NUCLEOTIDE SEQUENCE</scope>
    <source>
        <strain evidence="3">1001217st2_G6_1001217B_191108</strain>
    </source>
</reference>
<evidence type="ECO:0000256" key="1">
    <source>
        <dbReference type="SAM" id="Coils"/>
    </source>
</evidence>
<dbReference type="InterPro" id="IPR007060">
    <property type="entry name" value="FtsL/DivIC"/>
</dbReference>
<protein>
    <submittedName>
        <fullName evidence="3">Septum formation initiator family protein</fullName>
    </submittedName>
</protein>
<feature type="transmembrane region" description="Helical" evidence="2">
    <location>
        <begin position="16"/>
        <end position="34"/>
    </location>
</feature>
<dbReference type="EMBL" id="JAQLKE010000026">
    <property type="protein sequence ID" value="MDB7084839.1"/>
    <property type="molecule type" value="Genomic_DNA"/>
</dbReference>
<proteinExistence type="predicted"/>
<keyword evidence="2" id="KW-0472">Membrane</keyword>
<accession>A0AB35IKA9</accession>
<dbReference type="RefSeq" id="WP_272019048.1">
    <property type="nucleotide sequence ID" value="NZ_JAQLKE010000026.1"/>
</dbReference>
<feature type="coiled-coil region" evidence="1">
    <location>
        <begin position="43"/>
        <end position="70"/>
    </location>
</feature>
<evidence type="ECO:0000313" key="3">
    <source>
        <dbReference type="EMBL" id="MDB7084839.1"/>
    </source>
</evidence>
<evidence type="ECO:0000313" key="4">
    <source>
        <dbReference type="Proteomes" id="UP001211987"/>
    </source>
</evidence>
<keyword evidence="2" id="KW-1133">Transmembrane helix</keyword>
<keyword evidence="1" id="KW-0175">Coiled coil</keyword>
<comment type="caution">
    <text evidence="3">The sequence shown here is derived from an EMBL/GenBank/DDBJ whole genome shotgun (WGS) entry which is preliminary data.</text>
</comment>